<dbReference type="InterPro" id="IPR000904">
    <property type="entry name" value="Sec7_dom"/>
</dbReference>
<dbReference type="CDD" id="cd00171">
    <property type="entry name" value="Sec7"/>
    <property type="match status" value="1"/>
</dbReference>
<organism evidence="4 5">
    <name type="scientific">Coccomyxa viridis</name>
    <dbReference type="NCBI Taxonomy" id="1274662"/>
    <lineage>
        <taxon>Eukaryota</taxon>
        <taxon>Viridiplantae</taxon>
        <taxon>Chlorophyta</taxon>
        <taxon>core chlorophytes</taxon>
        <taxon>Trebouxiophyceae</taxon>
        <taxon>Trebouxiophyceae incertae sedis</taxon>
        <taxon>Coccomyxaceae</taxon>
        <taxon>Coccomyxa</taxon>
    </lineage>
</organism>
<dbReference type="SMART" id="SM00222">
    <property type="entry name" value="Sec7"/>
    <property type="match status" value="1"/>
</dbReference>
<comment type="caution">
    <text evidence="4">The sequence shown here is derived from an EMBL/GenBank/DDBJ whole genome shotgun (WGS) entry which is preliminary data.</text>
</comment>
<feature type="compositionally biased region" description="Polar residues" evidence="2">
    <location>
        <begin position="35"/>
        <end position="48"/>
    </location>
</feature>
<evidence type="ECO:0000256" key="1">
    <source>
        <dbReference type="ARBA" id="ARBA00004514"/>
    </source>
</evidence>
<dbReference type="Gene3D" id="1.10.1000.11">
    <property type="entry name" value="Arf Nucleotide-binding Site Opener,domain 2"/>
    <property type="match status" value="1"/>
</dbReference>
<dbReference type="FunFam" id="1.10.1000.11:FF:000002">
    <property type="entry name" value="Cytohesin 1"/>
    <property type="match status" value="1"/>
</dbReference>
<dbReference type="GO" id="GO:0032012">
    <property type="term" value="P:regulation of ARF protein signal transduction"/>
    <property type="evidence" value="ECO:0007669"/>
    <property type="project" value="InterPro"/>
</dbReference>
<reference evidence="4 5" key="1">
    <citation type="submission" date="2023-10" db="EMBL/GenBank/DDBJ databases">
        <authorList>
            <person name="Maclean D."/>
            <person name="Macfadyen A."/>
        </authorList>
    </citation>
    <scope>NUCLEOTIDE SEQUENCE [LARGE SCALE GENOMIC DNA]</scope>
</reference>
<feature type="region of interest" description="Disordered" evidence="2">
    <location>
        <begin position="81"/>
        <end position="127"/>
    </location>
</feature>
<gene>
    <name evidence="4" type="ORF">CVIRNUC_001015</name>
</gene>
<dbReference type="Pfam" id="PF01369">
    <property type="entry name" value="Sec7"/>
    <property type="match status" value="1"/>
</dbReference>
<evidence type="ECO:0000313" key="4">
    <source>
        <dbReference type="EMBL" id="CAK0738250.1"/>
    </source>
</evidence>
<evidence type="ECO:0000256" key="2">
    <source>
        <dbReference type="SAM" id="MobiDB-lite"/>
    </source>
</evidence>
<dbReference type="Proteomes" id="UP001314263">
    <property type="component" value="Unassembled WGS sequence"/>
</dbReference>
<dbReference type="InterPro" id="IPR023394">
    <property type="entry name" value="Sec7_C_sf"/>
</dbReference>
<feature type="region of interest" description="Disordered" evidence="2">
    <location>
        <begin position="1"/>
        <end position="48"/>
    </location>
</feature>
<dbReference type="GO" id="GO:0016192">
    <property type="term" value="P:vesicle-mediated transport"/>
    <property type="evidence" value="ECO:0007669"/>
    <property type="project" value="UniProtKB-ARBA"/>
</dbReference>
<feature type="region of interest" description="Disordered" evidence="2">
    <location>
        <begin position="152"/>
        <end position="244"/>
    </location>
</feature>
<keyword evidence="5" id="KW-1185">Reference proteome</keyword>
<dbReference type="PANTHER" id="PTHR10663">
    <property type="entry name" value="GUANYL-NUCLEOTIDE EXCHANGE FACTOR"/>
    <property type="match status" value="1"/>
</dbReference>
<accession>A0AAV1HSF8</accession>
<dbReference type="GO" id="GO:0005829">
    <property type="term" value="C:cytosol"/>
    <property type="evidence" value="ECO:0007669"/>
    <property type="project" value="UniProtKB-SubCell"/>
</dbReference>
<dbReference type="AlphaFoldDB" id="A0AAV1HSF8"/>
<feature type="domain" description="SEC7" evidence="3">
    <location>
        <begin position="232"/>
        <end position="405"/>
    </location>
</feature>
<dbReference type="GO" id="GO:0005085">
    <property type="term" value="F:guanyl-nucleotide exchange factor activity"/>
    <property type="evidence" value="ECO:0007669"/>
    <property type="project" value="InterPro"/>
</dbReference>
<dbReference type="PROSITE" id="PS50190">
    <property type="entry name" value="SEC7"/>
    <property type="match status" value="1"/>
</dbReference>
<dbReference type="Gene3D" id="1.10.220.20">
    <property type="match status" value="1"/>
</dbReference>
<feature type="compositionally biased region" description="Basic and acidic residues" evidence="2">
    <location>
        <begin position="184"/>
        <end position="197"/>
    </location>
</feature>
<sequence>MASPPSSPRSLTSQTSRRGSAESLHRVTPMPAASMSWQRGASGRLNSLSETESAILNSVVAEEDEEGEESNITAVGAKHMLGGDTQDAGQPSMLPTPKAAPVRAPVSELSGNSGSGMSWEASPRDMREEDAHAIAARLGSYDRTYSTEVPRFRSVGRQSEEMMPKPAKKMLARMKQDMGSTPKVSEEPGSKASRDDTALLQAEAPAAPGPGHARKSSRGADMTPRSSASNVGRKSLSDGDVLDPISKDEDADDVAVARFLRTCPGLSKSIIGDMLGQPNERCLGVLNAFTHMFDFSGMSFEDAIRQFLESFKLPGEAQKIIRILEAWSRQFYAQCPGIFSGADAVYILAISVIMLNTDKHNPAIKKKMTREEFVRNNRGINGTKDAPKDLPQEFLTELYHHFSERAIRFPQLPSTLSDKYSSSESTILKAHNSAASGSGSGNGSRRRSPLSFICCR</sequence>
<name>A0AAV1HSF8_9CHLO</name>
<comment type="subcellular location">
    <subcellularLocation>
        <location evidence="1">Cytoplasm</location>
        <location evidence="1">Cytosol</location>
    </subcellularLocation>
</comment>
<proteinExistence type="predicted"/>
<dbReference type="InterPro" id="IPR035999">
    <property type="entry name" value="Sec7_dom_sf"/>
</dbReference>
<evidence type="ECO:0000259" key="3">
    <source>
        <dbReference type="PROSITE" id="PS50190"/>
    </source>
</evidence>
<feature type="compositionally biased region" description="Low complexity" evidence="2">
    <location>
        <begin position="198"/>
        <end position="211"/>
    </location>
</feature>
<protein>
    <recommendedName>
        <fullName evidence="3">SEC7 domain-containing protein</fullName>
    </recommendedName>
</protein>
<feature type="compositionally biased region" description="Polar residues" evidence="2">
    <location>
        <begin position="8"/>
        <end position="18"/>
    </location>
</feature>
<dbReference type="EMBL" id="CAUYUE010000002">
    <property type="protein sequence ID" value="CAK0738250.1"/>
    <property type="molecule type" value="Genomic_DNA"/>
</dbReference>
<dbReference type="SUPFAM" id="SSF48425">
    <property type="entry name" value="Sec7 domain"/>
    <property type="match status" value="1"/>
</dbReference>
<dbReference type="GO" id="GO:0012505">
    <property type="term" value="C:endomembrane system"/>
    <property type="evidence" value="ECO:0007669"/>
    <property type="project" value="UniProtKB-ARBA"/>
</dbReference>
<dbReference type="PANTHER" id="PTHR10663:SF388">
    <property type="entry name" value="GOLGI-SPECIFIC BREFELDIN A-RESISTANCE GUANINE NUCLEOTIDE EXCHANGE FACTOR 1"/>
    <property type="match status" value="1"/>
</dbReference>
<evidence type="ECO:0000313" key="5">
    <source>
        <dbReference type="Proteomes" id="UP001314263"/>
    </source>
</evidence>